<gene>
    <name evidence="2" type="ORF">PAC_19251</name>
</gene>
<dbReference type="CDD" id="cd04301">
    <property type="entry name" value="NAT_SF"/>
    <property type="match status" value="1"/>
</dbReference>
<feature type="domain" description="N-acetyltransferase" evidence="1">
    <location>
        <begin position="74"/>
        <end position="147"/>
    </location>
</feature>
<dbReference type="GO" id="GO:0016747">
    <property type="term" value="F:acyltransferase activity, transferring groups other than amino-acyl groups"/>
    <property type="evidence" value="ECO:0007669"/>
    <property type="project" value="InterPro"/>
</dbReference>
<reference evidence="2 3" key="1">
    <citation type="submission" date="2016-03" db="EMBL/GenBank/DDBJ databases">
        <authorList>
            <person name="Ploux O."/>
        </authorList>
    </citation>
    <scope>NUCLEOTIDE SEQUENCE [LARGE SCALE GENOMIC DNA]</scope>
    <source>
        <strain evidence="2 3">UAMH 11012</strain>
    </source>
</reference>
<organism evidence="2 3">
    <name type="scientific">Phialocephala subalpina</name>
    <dbReference type="NCBI Taxonomy" id="576137"/>
    <lineage>
        <taxon>Eukaryota</taxon>
        <taxon>Fungi</taxon>
        <taxon>Dikarya</taxon>
        <taxon>Ascomycota</taxon>
        <taxon>Pezizomycotina</taxon>
        <taxon>Leotiomycetes</taxon>
        <taxon>Helotiales</taxon>
        <taxon>Mollisiaceae</taxon>
        <taxon>Phialocephala</taxon>
        <taxon>Phialocephala fortinii species complex</taxon>
    </lineage>
</organism>
<dbReference type="InterPro" id="IPR016181">
    <property type="entry name" value="Acyl_CoA_acyltransferase"/>
</dbReference>
<dbReference type="EMBL" id="FJOG01000069">
    <property type="protein sequence ID" value="CZR69351.1"/>
    <property type="molecule type" value="Genomic_DNA"/>
</dbReference>
<name>A0A1L7XWC3_9HELO</name>
<keyword evidence="3" id="KW-1185">Reference proteome</keyword>
<dbReference type="Gene3D" id="3.40.630.30">
    <property type="match status" value="1"/>
</dbReference>
<proteinExistence type="predicted"/>
<dbReference type="STRING" id="576137.A0A1L7XWC3"/>
<dbReference type="SUPFAM" id="SSF55729">
    <property type="entry name" value="Acyl-CoA N-acyltransferases (Nat)"/>
    <property type="match status" value="1"/>
</dbReference>
<protein>
    <recommendedName>
        <fullName evidence="1">N-acetyltransferase domain-containing protein</fullName>
    </recommendedName>
</protein>
<evidence type="ECO:0000313" key="3">
    <source>
        <dbReference type="Proteomes" id="UP000184330"/>
    </source>
</evidence>
<sequence>MAASSHFRTEIWTGPGPVDDDWLSEAASFFSQNYGIWSPLATSKIGKTPGSRVKMSPKRLKEAIIPPGGANLYVRMIEEETGKLVGHVFATTWTAFDPDSSDDSDNHLETHLWITQLCVHREYRSQGIAKQLLDTVKYTHWNEGIRGVGILSSHPFALSAVLSVFGQGLDRERVQDDLMYIKEQARKMMESCPVEYVRCAKVRGTLFEEENRSGERCANGDGKTEAGIVSCADTGFWVDHGEPEEALRLLEGKGVKWPFGNLPDGCEFLVIVKSRRAFAR</sequence>
<dbReference type="OrthoDB" id="2019666at2759"/>
<dbReference type="InterPro" id="IPR000182">
    <property type="entry name" value="GNAT_dom"/>
</dbReference>
<dbReference type="Pfam" id="PF00583">
    <property type="entry name" value="Acetyltransf_1"/>
    <property type="match status" value="1"/>
</dbReference>
<dbReference type="AlphaFoldDB" id="A0A1L7XWC3"/>
<evidence type="ECO:0000313" key="2">
    <source>
        <dbReference type="EMBL" id="CZR69351.1"/>
    </source>
</evidence>
<evidence type="ECO:0000259" key="1">
    <source>
        <dbReference type="Pfam" id="PF00583"/>
    </source>
</evidence>
<accession>A0A1L7XWC3</accession>
<dbReference type="Proteomes" id="UP000184330">
    <property type="component" value="Unassembled WGS sequence"/>
</dbReference>